<organism evidence="1">
    <name type="scientific">uncultured Sporomusa sp</name>
    <dbReference type="NCBI Taxonomy" id="307249"/>
    <lineage>
        <taxon>Bacteria</taxon>
        <taxon>Bacillati</taxon>
        <taxon>Bacillota</taxon>
        <taxon>Negativicutes</taxon>
        <taxon>Selenomonadales</taxon>
        <taxon>Sporomusaceae</taxon>
        <taxon>Sporomusa</taxon>
        <taxon>environmental samples</taxon>
    </lineage>
</organism>
<sequence>MKLKAIKIQNFQGYKDEAIIHISNLTALRKQGDAKSASQQHLILCIIEGL</sequence>
<evidence type="ECO:0000313" key="1">
    <source>
        <dbReference type="EMBL" id="SCM80997.1"/>
    </source>
</evidence>
<gene>
    <name evidence="1" type="ORF">KL86SPO_31176</name>
</gene>
<accession>A0A212LU17</accession>
<dbReference type="RefSeq" id="WP_288184150.1">
    <property type="nucleotide sequence ID" value="NZ_LT608335.1"/>
</dbReference>
<protein>
    <submittedName>
        <fullName evidence="1">Uncharacterized protein</fullName>
    </submittedName>
</protein>
<name>A0A212LU17_9FIRM</name>
<dbReference type="EMBL" id="FMJE01000003">
    <property type="protein sequence ID" value="SCM80997.1"/>
    <property type="molecule type" value="Genomic_DNA"/>
</dbReference>
<proteinExistence type="predicted"/>
<dbReference type="AlphaFoldDB" id="A0A212LU17"/>
<reference evidence="1" key="1">
    <citation type="submission" date="2016-08" db="EMBL/GenBank/DDBJ databases">
        <authorList>
            <person name="Seilhamer J.J."/>
        </authorList>
    </citation>
    <scope>NUCLEOTIDE SEQUENCE</scope>
    <source>
        <strain evidence="1">86</strain>
    </source>
</reference>